<feature type="region of interest" description="Disordered" evidence="1">
    <location>
        <begin position="790"/>
        <end position="816"/>
    </location>
</feature>
<evidence type="ECO:0000313" key="3">
    <source>
        <dbReference type="Proteomes" id="UP000070133"/>
    </source>
</evidence>
<reference evidence="2 3" key="1">
    <citation type="submission" date="2015-07" db="EMBL/GenBank/DDBJ databases">
        <title>Comparative genomics of the Sigatoka disease complex on banana suggests a link between parallel evolutionary changes in Pseudocercospora fijiensis and Pseudocercospora eumusae and increased virulence on the banana host.</title>
        <authorList>
            <person name="Chang T.-C."/>
            <person name="Salvucci A."/>
            <person name="Crous P.W."/>
            <person name="Stergiopoulos I."/>
        </authorList>
    </citation>
    <scope>NUCLEOTIDE SEQUENCE [LARGE SCALE GENOMIC DNA]</scope>
    <source>
        <strain evidence="2 3">CBS 114824</strain>
    </source>
</reference>
<feature type="region of interest" description="Disordered" evidence="1">
    <location>
        <begin position="130"/>
        <end position="149"/>
    </location>
</feature>
<feature type="compositionally biased region" description="Pro residues" evidence="1">
    <location>
        <begin position="273"/>
        <end position="282"/>
    </location>
</feature>
<feature type="compositionally biased region" description="Basic residues" evidence="1">
    <location>
        <begin position="962"/>
        <end position="974"/>
    </location>
</feature>
<sequence length="1005" mass="110123">MQHVSGGMLQELQQQGESEAEGQGGRPGAEAGGGGGVSSLPSPETGQTSFLFAGTGRSPPSQSTPPFFVASPGESPQAVFGRRRSGSGSLSEETVAIERSRSGSPASPASPWSSTSEALSPQLIGKRAEADASFLTQTPDPVDTYKSSRLASTTAHLRSLIDNLPTPVPLPATHISSPRESPPQSIRSKHSNKSIGSIPSISDGSSESSYAFGLRRRKPDLRLLKKRSKPSQHLIQKPSILKLPKDERRSPSFYKPKVIEDTGVVESTTKDIAPPPPPPSEKPMPLTLPELLRTEPGIKPIRKVKTLEIPVQRPDLLRDSSSKDSKSRPNLQLCLSAKGIKPGSQQRQLRFDSPPNLDTRSHEPLPTQSPIMPVKPTRLPMPSKASVVLPQQNLQSVPKRHYHDVTPPEDEPSVSGKSAFRHGDSYFHTFGADTMFNKEFVPPPPTPQAVEERKQKPEQLISSPDFRNQRDSDLPLPSLQQPDIAEPPARSPKKRNSSAFSNIFRLSAFKDINVFESPSRRKVRTASSPTPRKPSATTPTITPAATPGIMVSSPVDSNSTQRRPSIVPELTMSSYFSRPLIVRGDSQASLSPISPSLSPGAVPMTPRELFPRTAWEPVRRRRAQNRSSSEALSPLGTPRTRQRRYRESTLEDAHDVDDEASSVFAPSSAGSRSVRFNTGSSYGKSGSVLPSPGADEAFPGVRGVEDKPQEPSLRKKPSIWKGLAQGLRQYRSSATLEGDQSRESAIAAVARRSTLSLKASFSRVNLRTSISAINVRNGKLAKKSWIGHELREKSDDDNEPHPGGPEQAKPTEKPTRRITAADLEVTDFVQTPFSQRYYDTKRATQQAIRAFVDDTLEEDDDEDDDEVVLGFENDVPDHLPNSPLCPLHPKHKSRGKAICPLHGRYKKRKAPAVTDTAARSGNKMEIVFDTQEFGERSAKVRTASMGTDGAGNSSPEQLVVPIRKKRVSSRRKSKSRDSEPRGRKFERGECAWEARRRRAGKRRFR</sequence>
<feature type="region of interest" description="Disordered" evidence="1">
    <location>
        <begin position="939"/>
        <end position="1005"/>
    </location>
</feature>
<feature type="compositionally biased region" description="Low complexity" evidence="1">
    <location>
        <begin position="536"/>
        <end position="547"/>
    </location>
</feature>
<feature type="region of interest" description="Disordered" evidence="1">
    <location>
        <begin position="162"/>
        <end position="498"/>
    </location>
</feature>
<feature type="compositionally biased region" description="Polar residues" evidence="1">
    <location>
        <begin position="134"/>
        <end position="149"/>
    </location>
</feature>
<feature type="compositionally biased region" description="Low complexity" evidence="1">
    <location>
        <begin position="194"/>
        <end position="209"/>
    </location>
</feature>
<proteinExistence type="predicted"/>
<evidence type="ECO:0000256" key="1">
    <source>
        <dbReference type="SAM" id="MobiDB-lite"/>
    </source>
</evidence>
<dbReference type="EMBL" id="LFZN01000001">
    <property type="protein sequence ID" value="KXT07611.1"/>
    <property type="molecule type" value="Genomic_DNA"/>
</dbReference>
<feature type="compositionally biased region" description="Low complexity" evidence="1">
    <location>
        <begin position="283"/>
        <end position="295"/>
    </location>
</feature>
<feature type="region of interest" description="Disordered" evidence="1">
    <location>
        <begin position="614"/>
        <end position="674"/>
    </location>
</feature>
<name>A0A139HYP2_9PEZI</name>
<feature type="region of interest" description="Disordered" evidence="1">
    <location>
        <begin position="1"/>
        <end position="125"/>
    </location>
</feature>
<feature type="compositionally biased region" description="Basic and acidic residues" evidence="1">
    <location>
        <begin position="975"/>
        <end position="994"/>
    </location>
</feature>
<dbReference type="OrthoDB" id="3648773at2759"/>
<evidence type="ECO:0000313" key="2">
    <source>
        <dbReference type="EMBL" id="KXT07611.1"/>
    </source>
</evidence>
<dbReference type="AlphaFoldDB" id="A0A139HYP2"/>
<comment type="caution">
    <text evidence="2">The sequence shown here is derived from an EMBL/GenBank/DDBJ whole genome shotgun (WGS) entry which is preliminary data.</text>
</comment>
<feature type="compositionally biased region" description="Basic residues" evidence="1">
    <location>
        <begin position="995"/>
        <end position="1005"/>
    </location>
</feature>
<dbReference type="STRING" id="321146.A0A139HYP2"/>
<feature type="region of interest" description="Disordered" evidence="1">
    <location>
        <begin position="517"/>
        <end position="563"/>
    </location>
</feature>
<keyword evidence="3" id="KW-1185">Reference proteome</keyword>
<feature type="compositionally biased region" description="Polar residues" evidence="1">
    <location>
        <begin position="554"/>
        <end position="563"/>
    </location>
</feature>
<dbReference type="Proteomes" id="UP000070133">
    <property type="component" value="Unassembled WGS sequence"/>
</dbReference>
<feature type="compositionally biased region" description="Polar residues" evidence="1">
    <location>
        <begin position="664"/>
        <end position="674"/>
    </location>
</feature>
<feature type="compositionally biased region" description="Polar residues" evidence="1">
    <location>
        <begin position="174"/>
        <end position="186"/>
    </location>
</feature>
<feature type="compositionally biased region" description="Polar residues" evidence="1">
    <location>
        <begin position="39"/>
        <end position="50"/>
    </location>
</feature>
<accession>A0A139HYP2</accession>
<gene>
    <name evidence="2" type="ORF">AC578_10162</name>
</gene>
<feature type="compositionally biased region" description="Low complexity" evidence="1">
    <location>
        <begin position="102"/>
        <end position="118"/>
    </location>
</feature>
<organism evidence="2 3">
    <name type="scientific">Pseudocercospora eumusae</name>
    <dbReference type="NCBI Taxonomy" id="321146"/>
    <lineage>
        <taxon>Eukaryota</taxon>
        <taxon>Fungi</taxon>
        <taxon>Dikarya</taxon>
        <taxon>Ascomycota</taxon>
        <taxon>Pezizomycotina</taxon>
        <taxon>Dothideomycetes</taxon>
        <taxon>Dothideomycetidae</taxon>
        <taxon>Mycosphaerellales</taxon>
        <taxon>Mycosphaerellaceae</taxon>
        <taxon>Pseudocercospora</taxon>
    </lineage>
</organism>
<protein>
    <submittedName>
        <fullName evidence="2">Uncharacterized protein</fullName>
    </submittedName>
</protein>
<feature type="compositionally biased region" description="Basic and acidic residues" evidence="1">
    <location>
        <begin position="315"/>
        <end position="327"/>
    </location>
</feature>
<feature type="compositionally biased region" description="Low complexity" evidence="1">
    <location>
        <begin position="1"/>
        <end position="17"/>
    </location>
</feature>
<feature type="compositionally biased region" description="Gly residues" evidence="1">
    <location>
        <begin position="22"/>
        <end position="37"/>
    </location>
</feature>
<feature type="compositionally biased region" description="Basic residues" evidence="1">
    <location>
        <begin position="214"/>
        <end position="230"/>
    </location>
</feature>